<accession>A0A6N1ANI5</accession>
<dbReference type="InterPro" id="IPR020556">
    <property type="entry name" value="Amidase_CS"/>
</dbReference>
<dbReference type="RefSeq" id="WP_149199847.1">
    <property type="nucleotide sequence ID" value="NZ_BSOV01000013.1"/>
</dbReference>
<dbReference type="OrthoDB" id="9811471at2"/>
<dbReference type="Proteomes" id="UP000509702">
    <property type="component" value="Plasmid unnamed4"/>
</dbReference>
<dbReference type="InterPro" id="IPR023631">
    <property type="entry name" value="Amidase_dom"/>
</dbReference>
<dbReference type="Pfam" id="PF01425">
    <property type="entry name" value="Amidase"/>
    <property type="match status" value="1"/>
</dbReference>
<dbReference type="SUPFAM" id="SSF75304">
    <property type="entry name" value="Amidase signature (AS) enzymes"/>
    <property type="match status" value="1"/>
</dbReference>
<dbReference type="InterPro" id="IPR036928">
    <property type="entry name" value="AS_sf"/>
</dbReference>
<name>A0A6N1ANI5_9PROT</name>
<reference evidence="2 3" key="1">
    <citation type="submission" date="2020-06" db="EMBL/GenBank/DDBJ databases">
        <title>Complete genome of Azosprillum oryzae KACC14407.</title>
        <authorList>
            <person name="Kim M."/>
            <person name="Park Y.-J."/>
            <person name="Shin J.-H."/>
        </authorList>
    </citation>
    <scope>NUCLEOTIDE SEQUENCE [LARGE SCALE GENOMIC DNA]</scope>
    <source>
        <strain evidence="2 3">KACC 14407</strain>
        <plasmid evidence="2 3">unnamed4</plasmid>
    </source>
</reference>
<feature type="domain" description="Amidase" evidence="1">
    <location>
        <begin position="30"/>
        <end position="433"/>
    </location>
</feature>
<keyword evidence="2" id="KW-0614">Plasmid</keyword>
<protein>
    <submittedName>
        <fullName evidence="2">Amidase</fullName>
    </submittedName>
</protein>
<dbReference type="EMBL" id="CP054618">
    <property type="protein sequence ID" value="QKS50574.1"/>
    <property type="molecule type" value="Genomic_DNA"/>
</dbReference>
<dbReference type="Gene3D" id="3.90.1300.10">
    <property type="entry name" value="Amidase signature (AS) domain"/>
    <property type="match status" value="1"/>
</dbReference>
<gene>
    <name evidence="2" type="ORF">HUE56_08570</name>
</gene>
<evidence type="ECO:0000313" key="3">
    <source>
        <dbReference type="Proteomes" id="UP000509702"/>
    </source>
</evidence>
<evidence type="ECO:0000313" key="2">
    <source>
        <dbReference type="EMBL" id="QKS50574.1"/>
    </source>
</evidence>
<dbReference type="InterPro" id="IPR000120">
    <property type="entry name" value="Amidase"/>
</dbReference>
<organism evidence="2 3">
    <name type="scientific">Azospirillum oryzae</name>
    <dbReference type="NCBI Taxonomy" id="286727"/>
    <lineage>
        <taxon>Bacteria</taxon>
        <taxon>Pseudomonadati</taxon>
        <taxon>Pseudomonadota</taxon>
        <taxon>Alphaproteobacteria</taxon>
        <taxon>Rhodospirillales</taxon>
        <taxon>Azospirillaceae</taxon>
        <taxon>Azospirillum</taxon>
    </lineage>
</organism>
<dbReference type="PANTHER" id="PTHR11895:SF176">
    <property type="entry name" value="AMIDASE AMID-RELATED"/>
    <property type="match status" value="1"/>
</dbReference>
<sequence>MDACNPNGSGLTLSQLATALAEGHLSSEAVVSGCLDRIRRDDPTLNSFVALADDALSLAQESDARRRSGLARGPLDGIPLAVKDLFDVAGLPTRGGSNARPPTPAPASSWPVKRLQDAGMIVLGKTATVELGCGGWGTQSASPVPRNPWNAGEHCVPGGSSSGSAVAVAAGLAPIALGSDTGGSVRIPAGFCGIVGFKPSPGLVPLDGVIPYSPTHDVVGLLGQTVEDVRIVFTSLLQGGGTAGGSSWDSGAPLRIGDLEDAELDTVTPEIQAIYRAALAKLAHAGHRVGRFRSPERLETYSALAGHLALYEAYTIHGAAIEATPELFGPVVRNRILSGRVKPPHEVMIAERRQHQRRFDTAMRGFDVIALPTCPDGAIAVSKVDEDRVPTVFTRFANYLDLPALSIPIGFTARGMPVGLQFAARRHDDTMLLSFATEAERAIDSPVPGQRATLCRVAA</sequence>
<dbReference type="PANTHER" id="PTHR11895">
    <property type="entry name" value="TRANSAMIDASE"/>
    <property type="match status" value="1"/>
</dbReference>
<dbReference type="PROSITE" id="PS00571">
    <property type="entry name" value="AMIDASES"/>
    <property type="match status" value="1"/>
</dbReference>
<dbReference type="AlphaFoldDB" id="A0A6N1ANI5"/>
<geneLocation type="plasmid" evidence="2 3">
    <name>unnamed4</name>
</geneLocation>
<proteinExistence type="predicted"/>
<keyword evidence="3" id="KW-1185">Reference proteome</keyword>
<dbReference type="GO" id="GO:0003824">
    <property type="term" value="F:catalytic activity"/>
    <property type="evidence" value="ECO:0007669"/>
    <property type="project" value="InterPro"/>
</dbReference>
<dbReference type="KEGG" id="aoz:HUE56_08570"/>
<evidence type="ECO:0000259" key="1">
    <source>
        <dbReference type="Pfam" id="PF01425"/>
    </source>
</evidence>